<reference evidence="3 4" key="1">
    <citation type="journal article" date="2013" name="Genome Announc.">
        <title>Genome Sequence of the Pyrene- and Fluoranthene-Degrading Bacterium Cycloclasticus sp. Strain PY97M.</title>
        <authorList>
            <person name="Cui Z."/>
            <person name="Xu G."/>
            <person name="Li Q."/>
            <person name="Gao W."/>
            <person name="Zheng L."/>
        </authorList>
    </citation>
    <scope>NUCLEOTIDE SEQUENCE [LARGE SCALE GENOMIC DNA]</scope>
    <source>
        <strain evidence="3 4">PY97M</strain>
    </source>
</reference>
<dbReference type="PANTHER" id="PTHR43214">
    <property type="entry name" value="TWO-COMPONENT RESPONSE REGULATOR"/>
    <property type="match status" value="1"/>
</dbReference>
<proteinExistence type="predicted"/>
<dbReference type="Gene3D" id="1.10.10.10">
    <property type="entry name" value="Winged helix-like DNA-binding domain superfamily/Winged helix DNA-binding domain"/>
    <property type="match status" value="1"/>
</dbReference>
<keyword evidence="1" id="KW-0238">DNA-binding</keyword>
<feature type="domain" description="HTH luxR-type" evidence="2">
    <location>
        <begin position="144"/>
        <end position="209"/>
    </location>
</feature>
<dbReference type="GO" id="GO:0003677">
    <property type="term" value="F:DNA binding"/>
    <property type="evidence" value="ECO:0007669"/>
    <property type="project" value="UniProtKB-KW"/>
</dbReference>
<dbReference type="InterPro" id="IPR016032">
    <property type="entry name" value="Sig_transdc_resp-reg_C-effctor"/>
</dbReference>
<dbReference type="InterPro" id="IPR000792">
    <property type="entry name" value="Tscrpt_reg_LuxR_C"/>
</dbReference>
<dbReference type="GO" id="GO:0006355">
    <property type="term" value="P:regulation of DNA-templated transcription"/>
    <property type="evidence" value="ECO:0007669"/>
    <property type="project" value="InterPro"/>
</dbReference>
<dbReference type="Proteomes" id="UP000015462">
    <property type="component" value="Unassembled WGS sequence"/>
</dbReference>
<evidence type="ECO:0000259" key="2">
    <source>
        <dbReference type="PROSITE" id="PS50043"/>
    </source>
</evidence>
<gene>
    <name evidence="3" type="ORF">L196_10259</name>
</gene>
<name>A0AB33YZT9_9GAMM</name>
<accession>A0AB33YZT9</accession>
<evidence type="ECO:0000313" key="4">
    <source>
        <dbReference type="Proteomes" id="UP000015462"/>
    </source>
</evidence>
<organism evidence="3 4">
    <name type="scientific">Cycloclasticus pugetii</name>
    <dbReference type="NCBI Taxonomy" id="34068"/>
    <lineage>
        <taxon>Bacteria</taxon>
        <taxon>Pseudomonadati</taxon>
        <taxon>Pseudomonadota</taxon>
        <taxon>Gammaproteobacteria</taxon>
        <taxon>Thiotrichales</taxon>
        <taxon>Piscirickettsiaceae</taxon>
        <taxon>Cycloclasticus</taxon>
    </lineage>
</organism>
<dbReference type="PROSITE" id="PS50043">
    <property type="entry name" value="HTH_LUXR_2"/>
    <property type="match status" value="1"/>
</dbReference>
<dbReference type="PRINTS" id="PR00038">
    <property type="entry name" value="HTHLUXR"/>
</dbReference>
<dbReference type="InterPro" id="IPR039420">
    <property type="entry name" value="WalR-like"/>
</dbReference>
<dbReference type="Pfam" id="PF00196">
    <property type="entry name" value="GerE"/>
    <property type="match status" value="1"/>
</dbReference>
<evidence type="ECO:0000256" key="1">
    <source>
        <dbReference type="ARBA" id="ARBA00023125"/>
    </source>
</evidence>
<comment type="caution">
    <text evidence="3">The sequence shown here is derived from an EMBL/GenBank/DDBJ whole genome shotgun (WGS) entry which is preliminary data.</text>
</comment>
<dbReference type="CDD" id="cd06170">
    <property type="entry name" value="LuxR_C_like"/>
    <property type="match status" value="1"/>
</dbReference>
<dbReference type="AlphaFoldDB" id="A0AB33YZT9"/>
<sequence length="209" mass="22888">MHRIAIYSDNPDIVKLWSHALISHFDIFTATSKKELSNASVVVIDSKKVDTDADLTSTLTSTSARILVVGKNWSENKQINALVHGAAGYCGESEPAKLLVQAVNSIIKGDIWIQRHLVPRVIGTLVKMKPQPLEAVNNTESIESSALLATLSSRENDVANMIRDGESNKAIATALNISERTVKAHLTSIFKKLGVSDRLHLALYIKEYS</sequence>
<dbReference type="EMBL" id="ASHL01000010">
    <property type="protein sequence ID" value="EPD12496.1"/>
    <property type="molecule type" value="Genomic_DNA"/>
</dbReference>
<dbReference type="SMART" id="SM00421">
    <property type="entry name" value="HTH_LUXR"/>
    <property type="match status" value="1"/>
</dbReference>
<dbReference type="PROSITE" id="PS00622">
    <property type="entry name" value="HTH_LUXR_1"/>
    <property type="match status" value="1"/>
</dbReference>
<dbReference type="InterPro" id="IPR036388">
    <property type="entry name" value="WH-like_DNA-bd_sf"/>
</dbReference>
<dbReference type="Gene3D" id="3.40.50.2300">
    <property type="match status" value="1"/>
</dbReference>
<dbReference type="SUPFAM" id="SSF46894">
    <property type="entry name" value="C-terminal effector domain of the bipartite response regulators"/>
    <property type="match status" value="1"/>
</dbReference>
<keyword evidence="4" id="KW-1185">Reference proteome</keyword>
<dbReference type="RefSeq" id="WP_015006831.1">
    <property type="nucleotide sequence ID" value="NZ_JBLHXE010000002.1"/>
</dbReference>
<protein>
    <submittedName>
        <fullName evidence="3">Response regulator</fullName>
    </submittedName>
</protein>
<evidence type="ECO:0000313" key="3">
    <source>
        <dbReference type="EMBL" id="EPD12496.1"/>
    </source>
</evidence>